<proteinExistence type="inferred from homology"/>
<gene>
    <name evidence="4" type="ORF">BV898_16298</name>
</gene>
<reference evidence="5" key="1">
    <citation type="submission" date="2017-01" db="EMBL/GenBank/DDBJ databases">
        <title>Comparative genomics of anhydrobiosis in the tardigrade Hypsibius dujardini.</title>
        <authorList>
            <person name="Yoshida Y."/>
            <person name="Koutsovoulos G."/>
            <person name="Laetsch D."/>
            <person name="Stevens L."/>
            <person name="Kumar S."/>
            <person name="Horikawa D."/>
            <person name="Ishino K."/>
            <person name="Komine S."/>
            <person name="Tomita M."/>
            <person name="Blaxter M."/>
            <person name="Arakawa K."/>
        </authorList>
    </citation>
    <scope>NUCLEOTIDE SEQUENCE [LARGE SCALE GENOMIC DNA]</scope>
    <source>
        <strain evidence="5">Z151</strain>
    </source>
</reference>
<dbReference type="EMBL" id="MTYJ01000241">
    <property type="protein sequence ID" value="OWA51835.1"/>
    <property type="molecule type" value="Genomic_DNA"/>
</dbReference>
<name>A0A9X6NDA9_HYPEX</name>
<protein>
    <recommendedName>
        <fullName evidence="2">palmitoyl-protein hydrolase</fullName>
        <ecNumber evidence="2">3.1.2.22</ecNumber>
    </recommendedName>
</protein>
<sequence>MTDPDITDLCFLLCKFDLYGLQIGGWEDQEGIKRAAKEIVSELIAQEESAGIKSDRIVVGGFSQGGALALYSALTLDKPLAGAMSLSSWLPIASDFPKALSVNKNIPILVCHGDSDTVVTPQVGLRSRTRMAEFAPNITSKIYRGVGHSSSQEEMMDVRDFIRKCLPNL</sequence>
<evidence type="ECO:0000313" key="4">
    <source>
        <dbReference type="EMBL" id="OWA51835.1"/>
    </source>
</evidence>
<dbReference type="InterPro" id="IPR029058">
    <property type="entry name" value="AB_hydrolase_fold"/>
</dbReference>
<feature type="domain" description="Phospholipase/carboxylesterase/thioesterase" evidence="3">
    <location>
        <begin position="16"/>
        <end position="165"/>
    </location>
</feature>
<dbReference type="InterPro" id="IPR050565">
    <property type="entry name" value="LYPA1-2/EST-like"/>
</dbReference>
<dbReference type="SUPFAM" id="SSF53474">
    <property type="entry name" value="alpha/beta-Hydrolases"/>
    <property type="match status" value="1"/>
</dbReference>
<dbReference type="PANTHER" id="PTHR10655:SF68">
    <property type="entry name" value="PALMITOYL-PROTEIN HYDROLASE"/>
    <property type="match status" value="1"/>
</dbReference>
<dbReference type="AlphaFoldDB" id="A0A9X6NDA9"/>
<dbReference type="Pfam" id="PF02230">
    <property type="entry name" value="Abhydrolase_2"/>
    <property type="match status" value="1"/>
</dbReference>
<dbReference type="GO" id="GO:0005737">
    <property type="term" value="C:cytoplasm"/>
    <property type="evidence" value="ECO:0007669"/>
    <property type="project" value="TreeGrafter"/>
</dbReference>
<dbReference type="OrthoDB" id="2418081at2759"/>
<evidence type="ECO:0000313" key="5">
    <source>
        <dbReference type="Proteomes" id="UP000192578"/>
    </source>
</evidence>
<evidence type="ECO:0000256" key="1">
    <source>
        <dbReference type="ARBA" id="ARBA00006499"/>
    </source>
</evidence>
<evidence type="ECO:0000259" key="3">
    <source>
        <dbReference type="Pfam" id="PF02230"/>
    </source>
</evidence>
<keyword evidence="5" id="KW-1185">Reference proteome</keyword>
<organism evidence="4 5">
    <name type="scientific">Hypsibius exemplaris</name>
    <name type="common">Freshwater tardigrade</name>
    <dbReference type="NCBI Taxonomy" id="2072580"/>
    <lineage>
        <taxon>Eukaryota</taxon>
        <taxon>Metazoa</taxon>
        <taxon>Ecdysozoa</taxon>
        <taxon>Tardigrada</taxon>
        <taxon>Eutardigrada</taxon>
        <taxon>Parachela</taxon>
        <taxon>Hypsibioidea</taxon>
        <taxon>Hypsibiidae</taxon>
        <taxon>Hypsibius</taxon>
    </lineage>
</organism>
<dbReference type="GO" id="GO:0008474">
    <property type="term" value="F:palmitoyl-(protein) hydrolase activity"/>
    <property type="evidence" value="ECO:0007669"/>
    <property type="project" value="UniProtKB-EC"/>
</dbReference>
<evidence type="ECO:0000256" key="2">
    <source>
        <dbReference type="ARBA" id="ARBA00012423"/>
    </source>
</evidence>
<comment type="caution">
    <text evidence="4">The sequence shown here is derived from an EMBL/GenBank/DDBJ whole genome shotgun (WGS) entry which is preliminary data.</text>
</comment>
<dbReference type="InterPro" id="IPR003140">
    <property type="entry name" value="PLipase/COase/thioEstase"/>
</dbReference>
<dbReference type="GO" id="GO:0052689">
    <property type="term" value="F:carboxylic ester hydrolase activity"/>
    <property type="evidence" value="ECO:0007669"/>
    <property type="project" value="TreeGrafter"/>
</dbReference>
<dbReference type="Proteomes" id="UP000192578">
    <property type="component" value="Unassembled WGS sequence"/>
</dbReference>
<comment type="similarity">
    <text evidence="1">Belongs to the AB hydrolase superfamily. AB hydrolase 2 family.</text>
</comment>
<dbReference type="Gene3D" id="3.40.50.1820">
    <property type="entry name" value="alpha/beta hydrolase"/>
    <property type="match status" value="1"/>
</dbReference>
<accession>A0A9X6NDA9</accession>
<dbReference type="PANTHER" id="PTHR10655">
    <property type="entry name" value="LYSOPHOSPHOLIPASE-RELATED"/>
    <property type="match status" value="1"/>
</dbReference>
<dbReference type="EC" id="3.1.2.22" evidence="2"/>